<protein>
    <submittedName>
        <fullName evidence="1">Uncharacterized protein</fullName>
    </submittedName>
</protein>
<accession>A0A0A8Y2N2</accession>
<evidence type="ECO:0000313" key="1">
    <source>
        <dbReference type="EMBL" id="JAD19458.1"/>
    </source>
</evidence>
<organism evidence="1">
    <name type="scientific">Arundo donax</name>
    <name type="common">Giant reed</name>
    <name type="synonym">Donax arundinaceus</name>
    <dbReference type="NCBI Taxonomy" id="35708"/>
    <lineage>
        <taxon>Eukaryota</taxon>
        <taxon>Viridiplantae</taxon>
        <taxon>Streptophyta</taxon>
        <taxon>Embryophyta</taxon>
        <taxon>Tracheophyta</taxon>
        <taxon>Spermatophyta</taxon>
        <taxon>Magnoliopsida</taxon>
        <taxon>Liliopsida</taxon>
        <taxon>Poales</taxon>
        <taxon>Poaceae</taxon>
        <taxon>PACMAD clade</taxon>
        <taxon>Arundinoideae</taxon>
        <taxon>Arundineae</taxon>
        <taxon>Arundo</taxon>
    </lineage>
</organism>
<reference evidence="1" key="1">
    <citation type="submission" date="2014-09" db="EMBL/GenBank/DDBJ databases">
        <authorList>
            <person name="Magalhaes I.L.F."/>
            <person name="Oliveira U."/>
            <person name="Santos F.R."/>
            <person name="Vidigal T.H.D.A."/>
            <person name="Brescovit A.D."/>
            <person name="Santos A.J."/>
        </authorList>
    </citation>
    <scope>NUCLEOTIDE SEQUENCE</scope>
    <source>
        <tissue evidence="1">Shoot tissue taken approximately 20 cm above the soil surface</tissue>
    </source>
</reference>
<dbReference type="EMBL" id="GBRH01278437">
    <property type="protein sequence ID" value="JAD19458.1"/>
    <property type="molecule type" value="Transcribed_RNA"/>
</dbReference>
<proteinExistence type="predicted"/>
<reference evidence="1" key="2">
    <citation type="journal article" date="2015" name="Data Brief">
        <title>Shoot transcriptome of the giant reed, Arundo donax.</title>
        <authorList>
            <person name="Barrero R.A."/>
            <person name="Guerrero F.D."/>
            <person name="Moolhuijzen P."/>
            <person name="Goolsby J.A."/>
            <person name="Tidwell J."/>
            <person name="Bellgard S.E."/>
            <person name="Bellgard M.I."/>
        </authorList>
    </citation>
    <scope>NUCLEOTIDE SEQUENCE</scope>
    <source>
        <tissue evidence="1">Shoot tissue taken approximately 20 cm above the soil surface</tissue>
    </source>
</reference>
<name>A0A0A8Y2N2_ARUDO</name>
<sequence>MTKIAENSQDKQVHT</sequence>